<evidence type="ECO:0000313" key="5">
    <source>
        <dbReference type="Proteomes" id="UP000787322"/>
    </source>
</evidence>
<protein>
    <submittedName>
        <fullName evidence="4">CBS domain-containing protein</fullName>
    </submittedName>
</protein>
<keyword evidence="2" id="KW-0472">Membrane</keyword>
<dbReference type="EMBL" id="JABZGU010000050">
    <property type="protein sequence ID" value="MBF4802794.1"/>
    <property type="molecule type" value="Genomic_DNA"/>
</dbReference>
<dbReference type="PANTHER" id="PTHR43773:SF1">
    <property type="entry name" value="MAGNESIUM TRANSPORTER MGTE"/>
    <property type="match status" value="1"/>
</dbReference>
<dbReference type="InterPro" id="IPR000644">
    <property type="entry name" value="CBS_dom"/>
</dbReference>
<feature type="transmembrane region" description="Helical" evidence="2">
    <location>
        <begin position="469"/>
        <end position="486"/>
    </location>
</feature>
<feature type="domain" description="CBS" evidence="3">
    <location>
        <begin position="295"/>
        <end position="357"/>
    </location>
</feature>
<dbReference type="InterPro" id="IPR046342">
    <property type="entry name" value="CBS_dom_sf"/>
</dbReference>
<keyword evidence="2" id="KW-1133">Transmembrane helix</keyword>
<dbReference type="SUPFAM" id="SSF50346">
    <property type="entry name" value="PRC-barrel domain"/>
    <property type="match status" value="1"/>
</dbReference>
<feature type="transmembrane region" description="Helical" evidence="2">
    <location>
        <begin position="444"/>
        <end position="463"/>
    </location>
</feature>
<gene>
    <name evidence="4" type="ORF">HXK24_03080</name>
</gene>
<evidence type="ECO:0000259" key="3">
    <source>
        <dbReference type="PROSITE" id="PS51371"/>
    </source>
</evidence>
<keyword evidence="2" id="KW-0812">Transmembrane</keyword>
<dbReference type="GO" id="GO:0016020">
    <property type="term" value="C:membrane"/>
    <property type="evidence" value="ECO:0007669"/>
    <property type="project" value="InterPro"/>
</dbReference>
<dbReference type="Gene3D" id="1.25.60.10">
    <property type="entry name" value="MgtE N-terminal domain-like"/>
    <property type="match status" value="1"/>
</dbReference>
<evidence type="ECO:0000256" key="1">
    <source>
        <dbReference type="PROSITE-ProRule" id="PRU00703"/>
    </source>
</evidence>
<dbReference type="PROSITE" id="PS51371">
    <property type="entry name" value="CBS"/>
    <property type="match status" value="2"/>
</dbReference>
<proteinExistence type="predicted"/>
<dbReference type="SMART" id="SM00924">
    <property type="entry name" value="MgtE_N"/>
    <property type="match status" value="1"/>
</dbReference>
<dbReference type="InterPro" id="IPR006669">
    <property type="entry name" value="MgtE_transporter"/>
</dbReference>
<dbReference type="SUPFAM" id="SSF54631">
    <property type="entry name" value="CBS-domain pair"/>
    <property type="match status" value="1"/>
</dbReference>
<accession>A0A9D5X391</accession>
<evidence type="ECO:0000256" key="2">
    <source>
        <dbReference type="SAM" id="Phobius"/>
    </source>
</evidence>
<dbReference type="InterPro" id="IPR011033">
    <property type="entry name" value="PRC_barrel-like_sf"/>
</dbReference>
<dbReference type="InterPro" id="IPR006668">
    <property type="entry name" value="Mg_transptr_MgtE_intracell_dom"/>
</dbReference>
<reference evidence="4" key="1">
    <citation type="submission" date="2020-04" db="EMBL/GenBank/DDBJ databases">
        <title>Deep metagenomics examines the oral microbiome during advanced dental caries in children, revealing novel taxa and co-occurrences with host molecules.</title>
        <authorList>
            <person name="Baker J.L."/>
            <person name="Morton J.T."/>
            <person name="Dinis M."/>
            <person name="Alvarez R."/>
            <person name="Tran N.C."/>
            <person name="Knight R."/>
            <person name="Edlund A."/>
        </authorList>
    </citation>
    <scope>NUCLEOTIDE SEQUENCE</scope>
    <source>
        <strain evidence="4">JCVI_3_bin.11</strain>
    </source>
</reference>
<name>A0A9D5X391_9ACTN</name>
<dbReference type="Pfam" id="PF03448">
    <property type="entry name" value="MgtE_N"/>
    <property type="match status" value="1"/>
</dbReference>
<dbReference type="Gene3D" id="3.10.580.10">
    <property type="entry name" value="CBS-domain"/>
    <property type="match status" value="1"/>
</dbReference>
<dbReference type="PANTHER" id="PTHR43773">
    <property type="entry name" value="MAGNESIUM TRANSPORTER MGTE"/>
    <property type="match status" value="1"/>
</dbReference>
<dbReference type="InterPro" id="IPR038076">
    <property type="entry name" value="MgtE_N_sf"/>
</dbReference>
<dbReference type="SUPFAM" id="SSF158791">
    <property type="entry name" value="MgtE N-terminal domain-like"/>
    <property type="match status" value="1"/>
</dbReference>
<dbReference type="SMART" id="SM00116">
    <property type="entry name" value="CBS"/>
    <property type="match status" value="2"/>
</dbReference>
<feature type="transmembrane region" description="Helical" evidence="2">
    <location>
        <begin position="519"/>
        <end position="544"/>
    </location>
</feature>
<feature type="transmembrane region" description="Helical" evidence="2">
    <location>
        <begin position="600"/>
        <end position="622"/>
    </location>
</feature>
<feature type="transmembrane region" description="Helical" evidence="2">
    <location>
        <begin position="564"/>
        <end position="588"/>
    </location>
</feature>
<evidence type="ECO:0000313" key="4">
    <source>
        <dbReference type="EMBL" id="MBF4802794.1"/>
    </source>
</evidence>
<dbReference type="GO" id="GO:0015095">
    <property type="term" value="F:magnesium ion transmembrane transporter activity"/>
    <property type="evidence" value="ECO:0007669"/>
    <property type="project" value="InterPro"/>
</dbReference>
<feature type="domain" description="CBS" evidence="3">
    <location>
        <begin position="359"/>
        <end position="415"/>
    </location>
</feature>
<sequence>MIYLSQLMGNPVLDSEGEKIGSVSDLGIATGEVFPRITSLAFMGPGRTPMMISWRKYVDTYDEDVIRLKVPSTEIRFSYLQPNEVLLARDILNKQIVDTRGIRVVRVNDLKLSDTSSTQLRLLGAEVGARGLLRSLSPQLEHLVTRIARAMGHPMQERIIAWSYMDLVERDLSNVKLSVSHKTLDELHPADVADIIERLDSRLRSQVFAQLDDEQRAGAMAEFNDDAMAVELIGGLNEKEASRILSEMDPDDAAELVSELSYDRAEKLLRLMGVKEQRAIRQLLGYREYTAGRIMTSEALSVPEDQTVAYAFDRLRNLDEDFETVRYLYLTDEDGRLSGIVTLNRLIVSEPETKLEEIANKNLVTASPEDDQEDVARNIAKYNLLAMPVVSDDNRLLGIVTVDDALDVLEEEHAEDLQIVGGGRGDSDSGDRGRNIIWFLHRNLWLLFWVASVVGAAFAVTAATSDPTMGIFAALCTITMPISLNLSENTVNYVTNFFLTDDPGSEKSPSILGFAFRSLLLGLLVSGLICILGAAAHALLEALFHPYDPSVSELYAALFDQTLIQIFGAAAGSTLISFLLTPIFLAVLRHRDEKNQETSGLTLTLISMSISVVTFFVLSYALSLVGVM</sequence>
<dbReference type="CDD" id="cd04606">
    <property type="entry name" value="CBS_pair_Mg_transporter"/>
    <property type="match status" value="1"/>
</dbReference>
<dbReference type="Proteomes" id="UP000787322">
    <property type="component" value="Unassembled WGS sequence"/>
</dbReference>
<dbReference type="Pfam" id="PF00571">
    <property type="entry name" value="CBS"/>
    <property type="match status" value="2"/>
</dbReference>
<comment type="caution">
    <text evidence="4">The sequence shown here is derived from an EMBL/GenBank/DDBJ whole genome shotgun (WGS) entry which is preliminary data.</text>
</comment>
<dbReference type="AlphaFoldDB" id="A0A9D5X391"/>
<keyword evidence="1" id="KW-0129">CBS domain</keyword>
<organism evidence="4 5">
    <name type="scientific">Lancefieldella parvula</name>
    <dbReference type="NCBI Taxonomy" id="1382"/>
    <lineage>
        <taxon>Bacteria</taxon>
        <taxon>Bacillati</taxon>
        <taxon>Actinomycetota</taxon>
        <taxon>Coriobacteriia</taxon>
        <taxon>Coriobacteriales</taxon>
        <taxon>Atopobiaceae</taxon>
        <taxon>Lancefieldella</taxon>
    </lineage>
</organism>